<feature type="signal peptide" evidence="4">
    <location>
        <begin position="1"/>
        <end position="21"/>
    </location>
</feature>
<dbReference type="EMBL" id="BAABFO010000003">
    <property type="protein sequence ID" value="GAA4326371.1"/>
    <property type="molecule type" value="Genomic_DNA"/>
</dbReference>
<dbReference type="InterPro" id="IPR015168">
    <property type="entry name" value="SsuA/THI5"/>
</dbReference>
<organism evidence="6 7">
    <name type="scientific">Pigmentiphaga soli</name>
    <dbReference type="NCBI Taxonomy" id="1007095"/>
    <lineage>
        <taxon>Bacteria</taxon>
        <taxon>Pseudomonadati</taxon>
        <taxon>Pseudomonadota</taxon>
        <taxon>Betaproteobacteria</taxon>
        <taxon>Burkholderiales</taxon>
        <taxon>Alcaligenaceae</taxon>
        <taxon>Pigmentiphaga</taxon>
    </lineage>
</organism>
<dbReference type="Proteomes" id="UP001501671">
    <property type="component" value="Unassembled WGS sequence"/>
</dbReference>
<evidence type="ECO:0000313" key="6">
    <source>
        <dbReference type="EMBL" id="GAA4326371.1"/>
    </source>
</evidence>
<feature type="chain" id="PRO_5046021510" evidence="4">
    <location>
        <begin position="22"/>
        <end position="323"/>
    </location>
</feature>
<evidence type="ECO:0000256" key="4">
    <source>
        <dbReference type="SAM" id="SignalP"/>
    </source>
</evidence>
<dbReference type="RefSeq" id="WP_345246905.1">
    <property type="nucleotide sequence ID" value="NZ_BAABFO010000003.1"/>
</dbReference>
<evidence type="ECO:0000256" key="3">
    <source>
        <dbReference type="ARBA" id="ARBA00022729"/>
    </source>
</evidence>
<evidence type="ECO:0000313" key="7">
    <source>
        <dbReference type="Proteomes" id="UP001501671"/>
    </source>
</evidence>
<feature type="domain" description="SsuA/THI5-like" evidence="5">
    <location>
        <begin position="37"/>
        <end position="241"/>
    </location>
</feature>
<reference evidence="7" key="1">
    <citation type="journal article" date="2019" name="Int. J. Syst. Evol. Microbiol.">
        <title>The Global Catalogue of Microorganisms (GCM) 10K type strain sequencing project: providing services to taxonomists for standard genome sequencing and annotation.</title>
        <authorList>
            <consortium name="The Broad Institute Genomics Platform"/>
            <consortium name="The Broad Institute Genome Sequencing Center for Infectious Disease"/>
            <person name="Wu L."/>
            <person name="Ma J."/>
        </authorList>
    </citation>
    <scope>NUCLEOTIDE SEQUENCE [LARGE SCALE GENOMIC DNA]</scope>
    <source>
        <strain evidence="7">JCM 17666</strain>
    </source>
</reference>
<protein>
    <submittedName>
        <fullName evidence="6">ABC transporter substrate-binding protein</fullName>
    </submittedName>
</protein>
<comment type="similarity">
    <text evidence="2">Belongs to the bacterial solute-binding protein SsuA/TauA family.</text>
</comment>
<evidence type="ECO:0000256" key="1">
    <source>
        <dbReference type="ARBA" id="ARBA00004418"/>
    </source>
</evidence>
<keyword evidence="3 4" id="KW-0732">Signal</keyword>
<dbReference type="PANTHER" id="PTHR30024:SF47">
    <property type="entry name" value="TAURINE-BINDING PERIPLASMIC PROTEIN"/>
    <property type="match status" value="1"/>
</dbReference>
<comment type="caution">
    <text evidence="6">The sequence shown here is derived from an EMBL/GenBank/DDBJ whole genome shotgun (WGS) entry which is preliminary data.</text>
</comment>
<dbReference type="PANTHER" id="PTHR30024">
    <property type="entry name" value="ALIPHATIC SULFONATES-BINDING PROTEIN-RELATED"/>
    <property type="match status" value="1"/>
</dbReference>
<comment type="subcellular location">
    <subcellularLocation>
        <location evidence="1">Periplasm</location>
    </subcellularLocation>
</comment>
<dbReference type="Pfam" id="PF09084">
    <property type="entry name" value="NMT1"/>
    <property type="match status" value="1"/>
</dbReference>
<evidence type="ECO:0000256" key="2">
    <source>
        <dbReference type="ARBA" id="ARBA00010742"/>
    </source>
</evidence>
<keyword evidence="7" id="KW-1185">Reference proteome</keyword>
<dbReference type="Gene3D" id="3.40.190.10">
    <property type="entry name" value="Periplasmic binding protein-like II"/>
    <property type="match status" value="2"/>
</dbReference>
<proteinExistence type="inferred from homology"/>
<name>A0ABP8GM03_9BURK</name>
<accession>A0ABP8GM03</accession>
<evidence type="ECO:0000259" key="5">
    <source>
        <dbReference type="Pfam" id="PF09084"/>
    </source>
</evidence>
<dbReference type="SUPFAM" id="SSF53850">
    <property type="entry name" value="Periplasmic binding protein-like II"/>
    <property type="match status" value="1"/>
</dbReference>
<sequence length="323" mass="34546">MKPFKMYLAALAFAAAGNCAAAQPGKIVLGAAPTIQSLEVIVALEEGLFKKAGLDVETVRFVAGQRALEALLGGQLDIAFMAEYPPVVAALRKQQFGIVATVSKYVANRFVSRSDVGFSSIKDLAGKRIGTTRATNVEYSAELALAKAGVKAEIVNVGPTDIVPALARGDIDAGVMFPDYYPRAKQVLGDKYREQVIADYTSYFVLSATKSMIDNRPEDLKKFLSAMVEADEIIKKDPARAKAALAKASEGALKPEAIDKAWPEYVFGLGLDNGLLDTMASEAKWIEAKGIIPGAKADRATMRSFIAEAPLRSLSAERVELAP</sequence>
<gene>
    <name evidence="6" type="ORF">GCM10023144_09780</name>
</gene>